<evidence type="ECO:0000256" key="6">
    <source>
        <dbReference type="SAM" id="Phobius"/>
    </source>
</evidence>
<reference evidence="9 10" key="1">
    <citation type="submission" date="2020-08" db="EMBL/GenBank/DDBJ databases">
        <title>Genemic of Streptomyces polyaspartic.</title>
        <authorList>
            <person name="Liu W."/>
        </authorList>
    </citation>
    <scope>NUCLEOTIDE SEQUENCE [LARGE SCALE GENOMIC DNA]</scope>
    <source>
        <strain evidence="9 10">TRM66268-LWL</strain>
    </source>
</reference>
<keyword evidence="10" id="KW-1185">Reference proteome</keyword>
<feature type="compositionally biased region" description="Polar residues" evidence="5">
    <location>
        <begin position="37"/>
        <end position="53"/>
    </location>
</feature>
<keyword evidence="6" id="KW-1133">Transmembrane helix</keyword>
<sequence>MKLRRTMAAAAITAVIAPAALLAAPSAFATDEPAVSASPSATESTEPAPSTSAPTEPGTEPSQSESSETTTAPAPSTSAPSATSDAVESEEQKPGDEDAEETEEPAEGERPWECPVDGNDEEIIGVNDALTTTLTNLPDTVVAGTGWKNFQLQMNNSGDSDIKGVAPFVAVYSADEENAYLDGFTLEVKDSSGAWKVVADSIGAGGYFTQVDLKAGQKLTIDLRFKVDGQVPDSLGIAIGAGEYSTEDGGCWVSVDPNEYVYFFDILEAGSKLPGKPNDAKPQTGGKTPVKVDKVSEVKDVTGNLAQTGSDSNLPVIGLIGGITVVAGAGVVFAVKRRRGVEA</sequence>
<comment type="caution">
    <text evidence="9">The sequence shown here is derived from an EMBL/GenBank/DDBJ whole genome shotgun (WGS) entry which is preliminary data.</text>
</comment>
<evidence type="ECO:0000256" key="1">
    <source>
        <dbReference type="ARBA" id="ARBA00022512"/>
    </source>
</evidence>
<accession>A0ABR7SRR6</accession>
<dbReference type="Proteomes" id="UP000642284">
    <property type="component" value="Unassembled WGS sequence"/>
</dbReference>
<dbReference type="EMBL" id="JACTVJ010000018">
    <property type="protein sequence ID" value="MBC9717282.1"/>
    <property type="molecule type" value="Genomic_DNA"/>
</dbReference>
<keyword evidence="2" id="KW-0964">Secreted</keyword>
<evidence type="ECO:0000313" key="10">
    <source>
        <dbReference type="Proteomes" id="UP000642284"/>
    </source>
</evidence>
<keyword evidence="6" id="KW-0812">Transmembrane</keyword>
<dbReference type="NCBIfam" id="TIGR01167">
    <property type="entry name" value="LPXTG_anchor"/>
    <property type="match status" value="1"/>
</dbReference>
<feature type="region of interest" description="Disordered" evidence="5">
    <location>
        <begin position="30"/>
        <end position="119"/>
    </location>
</feature>
<proteinExistence type="predicted"/>
<dbReference type="InterPro" id="IPR019931">
    <property type="entry name" value="LPXTG_anchor"/>
</dbReference>
<evidence type="ECO:0000256" key="2">
    <source>
        <dbReference type="ARBA" id="ARBA00022525"/>
    </source>
</evidence>
<dbReference type="PROSITE" id="PS50847">
    <property type="entry name" value="GRAM_POS_ANCHORING"/>
    <property type="match status" value="1"/>
</dbReference>
<evidence type="ECO:0000256" key="7">
    <source>
        <dbReference type="SAM" id="SignalP"/>
    </source>
</evidence>
<keyword evidence="1" id="KW-0134">Cell wall</keyword>
<feature type="domain" description="Gram-positive cocci surface proteins LPxTG" evidence="8">
    <location>
        <begin position="305"/>
        <end position="343"/>
    </location>
</feature>
<name>A0ABR7SRR6_9ACTN</name>
<feature type="compositionally biased region" description="Acidic residues" evidence="5">
    <location>
        <begin position="97"/>
        <end position="106"/>
    </location>
</feature>
<gene>
    <name evidence="9" type="ORF">H9Y04_32620</name>
</gene>
<keyword evidence="4" id="KW-0572">Peptidoglycan-anchor</keyword>
<feature type="signal peptide" evidence="7">
    <location>
        <begin position="1"/>
        <end position="29"/>
    </location>
</feature>
<organism evidence="9 10">
    <name type="scientific">Streptomyces polyasparticus</name>
    <dbReference type="NCBI Taxonomy" id="2767826"/>
    <lineage>
        <taxon>Bacteria</taxon>
        <taxon>Bacillati</taxon>
        <taxon>Actinomycetota</taxon>
        <taxon>Actinomycetes</taxon>
        <taxon>Kitasatosporales</taxon>
        <taxon>Streptomycetaceae</taxon>
        <taxon>Streptomyces</taxon>
    </lineage>
</organism>
<protein>
    <submittedName>
        <fullName evidence="9">LPXTG cell wall anchor domain-containing protein</fullName>
    </submittedName>
</protein>
<feature type="transmembrane region" description="Helical" evidence="6">
    <location>
        <begin position="314"/>
        <end position="335"/>
    </location>
</feature>
<feature type="compositionally biased region" description="Low complexity" evidence="5">
    <location>
        <begin position="54"/>
        <end position="84"/>
    </location>
</feature>
<dbReference type="RefSeq" id="WP_187817707.1">
    <property type="nucleotide sequence ID" value="NZ_JACTVJ010000018.1"/>
</dbReference>
<keyword evidence="3 7" id="KW-0732">Signal</keyword>
<feature type="chain" id="PRO_5045282103" evidence="7">
    <location>
        <begin position="30"/>
        <end position="343"/>
    </location>
</feature>
<evidence type="ECO:0000256" key="3">
    <source>
        <dbReference type="ARBA" id="ARBA00022729"/>
    </source>
</evidence>
<keyword evidence="6" id="KW-0472">Membrane</keyword>
<evidence type="ECO:0000256" key="5">
    <source>
        <dbReference type="SAM" id="MobiDB-lite"/>
    </source>
</evidence>
<evidence type="ECO:0000256" key="4">
    <source>
        <dbReference type="ARBA" id="ARBA00023088"/>
    </source>
</evidence>
<evidence type="ECO:0000313" key="9">
    <source>
        <dbReference type="EMBL" id="MBC9717282.1"/>
    </source>
</evidence>
<evidence type="ECO:0000259" key="8">
    <source>
        <dbReference type="PROSITE" id="PS50847"/>
    </source>
</evidence>